<proteinExistence type="predicted"/>
<reference evidence="1" key="1">
    <citation type="journal article" date="2020" name="Nature">
        <title>Giant virus diversity and host interactions through global metagenomics.</title>
        <authorList>
            <person name="Schulz F."/>
            <person name="Roux S."/>
            <person name="Paez-Espino D."/>
            <person name="Jungbluth S."/>
            <person name="Walsh D.A."/>
            <person name="Denef V.J."/>
            <person name="McMahon K.D."/>
            <person name="Konstantinidis K.T."/>
            <person name="Eloe-Fadrosh E.A."/>
            <person name="Kyrpides N.C."/>
            <person name="Woyke T."/>
        </authorList>
    </citation>
    <scope>NUCLEOTIDE SEQUENCE</scope>
    <source>
        <strain evidence="1">GVMAG-M-3300009181-41</strain>
    </source>
</reference>
<sequence>MLSKMDEVHCCACCDWQIYNEKEACFYEPLGLVVCEECHESLQSAPVETPEDPDIEMEEMMSNMTIS</sequence>
<dbReference type="EMBL" id="MN739026">
    <property type="protein sequence ID" value="QHT35738.1"/>
    <property type="molecule type" value="Genomic_DNA"/>
</dbReference>
<dbReference type="AlphaFoldDB" id="A0A6C0F2M1"/>
<organism evidence="1">
    <name type="scientific">viral metagenome</name>
    <dbReference type="NCBI Taxonomy" id="1070528"/>
    <lineage>
        <taxon>unclassified sequences</taxon>
        <taxon>metagenomes</taxon>
        <taxon>organismal metagenomes</taxon>
    </lineage>
</organism>
<protein>
    <submittedName>
        <fullName evidence="1">Uncharacterized protein</fullName>
    </submittedName>
</protein>
<name>A0A6C0F2M1_9ZZZZ</name>
<accession>A0A6C0F2M1</accession>
<evidence type="ECO:0000313" key="1">
    <source>
        <dbReference type="EMBL" id="QHT35738.1"/>
    </source>
</evidence>